<dbReference type="PANTHER" id="PTHR43513">
    <property type="entry name" value="DIHYDROOROTATE DEHYDROGENASE B (NAD(+)), ELECTRON TRANSFER SUBUNIT"/>
    <property type="match status" value="1"/>
</dbReference>
<dbReference type="Gene3D" id="2.10.240.10">
    <property type="entry name" value="Dihydroorotate dehydrogenase, electron transfer subunit"/>
    <property type="match status" value="1"/>
</dbReference>
<evidence type="ECO:0000313" key="3">
    <source>
        <dbReference type="Proteomes" id="UP000744769"/>
    </source>
</evidence>
<evidence type="ECO:0000259" key="1">
    <source>
        <dbReference type="Pfam" id="PF10418"/>
    </source>
</evidence>
<accession>A0A967AZ09</accession>
<protein>
    <recommendedName>
        <fullName evidence="1">Dihydroorotate dehydrogenase electron transfer subunit iron-sulphur cluster binding domain-containing protein</fullName>
    </recommendedName>
</protein>
<evidence type="ECO:0000313" key="2">
    <source>
        <dbReference type="EMBL" id="NHN55014.1"/>
    </source>
</evidence>
<dbReference type="InterPro" id="IPR039261">
    <property type="entry name" value="FNR_nucleotide-bd"/>
</dbReference>
<dbReference type="InterPro" id="IPR006058">
    <property type="entry name" value="2Fe2S_fd_BS"/>
</dbReference>
<dbReference type="Proteomes" id="UP000744769">
    <property type="component" value="Unassembled WGS sequence"/>
</dbReference>
<dbReference type="InterPro" id="IPR019480">
    <property type="entry name" value="Dihydroorotate_DH_Fe-S-bd"/>
</dbReference>
<proteinExistence type="predicted"/>
<dbReference type="InterPro" id="IPR050353">
    <property type="entry name" value="PyrK_electron_transfer"/>
</dbReference>
<dbReference type="Gene3D" id="2.40.30.10">
    <property type="entry name" value="Translation factors"/>
    <property type="match status" value="1"/>
</dbReference>
<dbReference type="InterPro" id="IPR037117">
    <property type="entry name" value="Dihydroorotate_DH_ele_sf"/>
</dbReference>
<dbReference type="EMBL" id="JAAOIV010000002">
    <property type="protein sequence ID" value="NHN55014.1"/>
    <property type="molecule type" value="Genomic_DNA"/>
</dbReference>
<reference evidence="2" key="1">
    <citation type="submission" date="2020-03" db="EMBL/GenBank/DDBJ databases">
        <title>Draft sequencing of Calidifontibacter sp. DB0510.</title>
        <authorList>
            <person name="Kim D.-U."/>
        </authorList>
    </citation>
    <scope>NUCLEOTIDE SEQUENCE</scope>
    <source>
        <strain evidence="2">DB0510</strain>
    </source>
</reference>
<comment type="caution">
    <text evidence="2">The sequence shown here is derived from an EMBL/GenBank/DDBJ whole genome shotgun (WGS) entry which is preliminary data.</text>
</comment>
<dbReference type="Pfam" id="PF10418">
    <property type="entry name" value="DHODB_Fe-S_bind"/>
    <property type="match status" value="1"/>
</dbReference>
<keyword evidence="3" id="KW-1185">Reference proteome</keyword>
<dbReference type="SUPFAM" id="SSF52343">
    <property type="entry name" value="Ferredoxin reductase-like, C-terminal NADP-linked domain"/>
    <property type="match status" value="1"/>
</dbReference>
<sequence length="259" mass="26714">MGAFRHHTLVAPDIADRARPGQMVSVAIGGPASALVSRRTLPIAAASPSGTYGGTVDVIVDPGLDAGMAWLGDLRAHDEVAMIGPVGRAYPLPTSGVDVLVVGVGASAAPVGWLAAHLRDRGCRVDLTLAGPDDRHLVGVIEARRIAGSVTVLTGADPELGADLAARVRTQLRTSEIAVVYAAGRARHLAPVVEVARPFGVVVQCCVDEDMPCGTGLCGSCEIPVRADDGMRHTIRGCTEGAVLRGDRVDWAALAEELG</sequence>
<dbReference type="PANTHER" id="PTHR43513:SF3">
    <property type="entry name" value="DIHYDROOROTATE DEHYDROGENASE B (NAD(+)), ELECTRON TRANSFER SUBUNIT-RELATED"/>
    <property type="match status" value="1"/>
</dbReference>
<organism evidence="2 3">
    <name type="scientific">Metallococcus carri</name>
    <dbReference type="NCBI Taxonomy" id="1656884"/>
    <lineage>
        <taxon>Bacteria</taxon>
        <taxon>Bacillati</taxon>
        <taxon>Actinomycetota</taxon>
        <taxon>Actinomycetes</taxon>
        <taxon>Micrococcales</taxon>
        <taxon>Dermacoccaceae</taxon>
        <taxon>Metallococcus</taxon>
    </lineage>
</organism>
<feature type="domain" description="Dihydroorotate dehydrogenase electron transfer subunit iron-sulphur cluster binding" evidence="1">
    <location>
        <begin position="209"/>
        <end position="250"/>
    </location>
</feature>
<dbReference type="GO" id="GO:0051537">
    <property type="term" value="F:2 iron, 2 sulfur cluster binding"/>
    <property type="evidence" value="ECO:0007669"/>
    <property type="project" value="InterPro"/>
</dbReference>
<gene>
    <name evidence="2" type="ORF">G9U51_04335</name>
</gene>
<name>A0A967AZ09_9MICO</name>
<dbReference type="AlphaFoldDB" id="A0A967AZ09"/>
<dbReference type="PROSITE" id="PS00197">
    <property type="entry name" value="2FE2S_FER_1"/>
    <property type="match status" value="1"/>
</dbReference>